<gene>
    <name evidence="1" type="ORF">VF724_04570</name>
</gene>
<sequence>MKKLILHIGMHKTGTTSLQKVFSSSQHLLNQSNIYYADLDKFNIPNSFYVSFIDNPTDHISFKNMEIYDFNHAKAEQERLKILWAKEFDNINSGYYIISDEELSYLPLENVSKMRNYLKKYFDDITVIMYAREPKSFIPSIINEHIKYGDSEIYLNRITYYIDRVEKYIEVFGRNNIIIRPFNESAFKNGNLFDDFFESLNINFNTNVLDTTIETNQSLGQTALTVLMEYNKRFPRFINNEINKVRGLASYRINIFFDILQSLTDTKFNIDLEFTEEETNTINREINYINQFLNVNDKFSNIKHSRNFMYTKTNNPNEVPMSFFLDLMNEYNKKIDSLIDENNELINLLKKT</sequence>
<evidence type="ECO:0000313" key="1">
    <source>
        <dbReference type="EMBL" id="MEB3100931.1"/>
    </source>
</evidence>
<accession>A0ABU5ZEL0</accession>
<evidence type="ECO:0000313" key="2">
    <source>
        <dbReference type="Proteomes" id="UP001310386"/>
    </source>
</evidence>
<dbReference type="InterPro" id="IPR027417">
    <property type="entry name" value="P-loop_NTPase"/>
</dbReference>
<evidence type="ECO:0008006" key="3">
    <source>
        <dbReference type="Google" id="ProtNLM"/>
    </source>
</evidence>
<comment type="caution">
    <text evidence="1">The sequence shown here is derived from an EMBL/GenBank/DDBJ whole genome shotgun (WGS) entry which is preliminary data.</text>
</comment>
<protein>
    <recommendedName>
        <fullName evidence="3">Sulfotransferase domain-containing protein</fullName>
    </recommendedName>
</protein>
<dbReference type="Proteomes" id="UP001310386">
    <property type="component" value="Unassembled WGS sequence"/>
</dbReference>
<dbReference type="EMBL" id="JAYJLD010000004">
    <property type="protein sequence ID" value="MEB3100931.1"/>
    <property type="molecule type" value="Genomic_DNA"/>
</dbReference>
<proteinExistence type="predicted"/>
<dbReference type="SUPFAM" id="SSF52540">
    <property type="entry name" value="P-loop containing nucleoside triphosphate hydrolases"/>
    <property type="match status" value="1"/>
</dbReference>
<name>A0ABU5ZEL0_9BACL</name>
<reference evidence="1" key="1">
    <citation type="submission" date="2023-12" db="EMBL/GenBank/DDBJ databases">
        <title>Fervidustalea candida gen. nov., sp. nov., a novel member of the family Paenibacillaceae isolated from a geothermal area.</title>
        <authorList>
            <person name="Li W.-J."/>
            <person name="Jiao J.-Y."/>
            <person name="Chen Y."/>
        </authorList>
    </citation>
    <scope>NUCLEOTIDE SEQUENCE</scope>
    <source>
        <strain evidence="1">SYSU GA230002</strain>
    </source>
</reference>
<dbReference type="Gene3D" id="3.40.50.300">
    <property type="entry name" value="P-loop containing nucleotide triphosphate hydrolases"/>
    <property type="match status" value="1"/>
</dbReference>
<organism evidence="1 2">
    <name type="scientific">Ferviditalea candida</name>
    <dbReference type="NCBI Taxonomy" id="3108399"/>
    <lineage>
        <taxon>Bacteria</taxon>
        <taxon>Bacillati</taxon>
        <taxon>Bacillota</taxon>
        <taxon>Bacilli</taxon>
        <taxon>Bacillales</taxon>
        <taxon>Paenibacillaceae</taxon>
        <taxon>Ferviditalea</taxon>
    </lineage>
</organism>
<dbReference type="RefSeq" id="WP_371753043.1">
    <property type="nucleotide sequence ID" value="NZ_JAYJLD010000004.1"/>
</dbReference>
<keyword evidence="2" id="KW-1185">Reference proteome</keyword>